<dbReference type="Proteomes" id="UP000192639">
    <property type="component" value="Unassembled WGS sequence"/>
</dbReference>
<dbReference type="AlphaFoldDB" id="A0A1Y1S9S3"/>
<feature type="region of interest" description="Disordered" evidence="1">
    <location>
        <begin position="544"/>
        <end position="566"/>
    </location>
</feature>
<name>A0A1Y1S9S3_9MICR</name>
<keyword evidence="3" id="KW-1185">Reference proteome</keyword>
<dbReference type="VEuPathDB" id="MicrosporidiaDB:ECANGB1_1889"/>
<evidence type="ECO:0000313" key="2">
    <source>
        <dbReference type="EMBL" id="ORD94929.1"/>
    </source>
</evidence>
<protein>
    <submittedName>
        <fullName evidence="2">Uncharacterized protein</fullName>
    </submittedName>
</protein>
<reference evidence="2 3" key="1">
    <citation type="journal article" date="2017" name="Environ. Microbiol.">
        <title>Decay of the glycolytic pathway and adaptation to intranuclear parasitism within Enterocytozoonidae microsporidia.</title>
        <authorList>
            <person name="Wiredu Boakye D."/>
            <person name="Jaroenlak P."/>
            <person name="Prachumwat A."/>
            <person name="Williams T.A."/>
            <person name="Bateman K.S."/>
            <person name="Itsathitphaisarn O."/>
            <person name="Sritunyalucksana K."/>
            <person name="Paszkiewicz K.H."/>
            <person name="Moore K.A."/>
            <person name="Stentiford G.D."/>
            <person name="Williams B.A."/>
        </authorList>
    </citation>
    <scope>NUCLEOTIDE SEQUENCE [LARGE SCALE GENOMIC DNA]</scope>
    <source>
        <strain evidence="2 3">GB1</strain>
    </source>
</reference>
<gene>
    <name evidence="2" type="ORF">ECANGB1_1889</name>
</gene>
<dbReference type="SUPFAM" id="SSF50370">
    <property type="entry name" value="Ricin B-like lectins"/>
    <property type="match status" value="1"/>
</dbReference>
<organism evidence="2 3">
    <name type="scientific">Enterospora canceri</name>
    <dbReference type="NCBI Taxonomy" id="1081671"/>
    <lineage>
        <taxon>Eukaryota</taxon>
        <taxon>Fungi</taxon>
        <taxon>Fungi incertae sedis</taxon>
        <taxon>Microsporidia</taxon>
        <taxon>Enterocytozoonidae</taxon>
        <taxon>Enterospora</taxon>
    </lineage>
</organism>
<proteinExistence type="predicted"/>
<accession>A0A1Y1S9S3</accession>
<comment type="caution">
    <text evidence="2">The sequence shown here is derived from an EMBL/GenBank/DDBJ whole genome shotgun (WGS) entry which is preliminary data.</text>
</comment>
<dbReference type="InterPro" id="IPR035992">
    <property type="entry name" value="Ricin_B-like_lectins"/>
</dbReference>
<dbReference type="EMBL" id="LWDP01000006">
    <property type="protein sequence ID" value="ORD94929.1"/>
    <property type="molecule type" value="Genomic_DNA"/>
</dbReference>
<sequence length="620" mass="69399">MNAMLFLLDVMAKTGNVHLYTVWGDKGLKATARNGADLRLVEPKDATLFFLEGNNKFFMVDNKKYVLDWNQGNNHIITWTNKSWGDANQKFASEKALADPAYIKLTNGSRCFTADPKSGLINYDKCNGSLNQVFHKEIREAKETFKFYTKKGPFGIKMKLEVKARIELISPDTTDEIYYDEETNRAGLATATQSAFEYDSKSKAFVIKLETKSANKQTISMKKLNENEFKLMHDGKCLAADSTARSLKLEDCADNRTEQVFSKVKPPKEMPVSVDPPVDFKLTNKDNTKALKGGTTNNKPIDVVELSDGSMWSADENVPSVDLQGKKHSMDYMSDKKVMGMWSRVPGARDQRVTLEKDDTGFFLLKIMGLCGAFDGKVIKMKTCDESDELKFNKLTADDEEKLKSEKANPETVPDHYEIQITGPSGGPKQPTIRVDASHRVRINPAVNESDKPEIVVEPAEARSNENCCGPQPIGLVRLDGSALPLYENGYFGNPLKRRNSLWERGLYGKVRRRRRQPLTGANRRGGADRLEIEDEEDENIVPAPIGNRNLPDFIKSKNPPGSNQFDRQAAVATSQVLDDLIDEEVRDPHVHGKLIMDGSTDMQCQGKHCLNGVAITQRD</sequence>
<evidence type="ECO:0000256" key="1">
    <source>
        <dbReference type="SAM" id="MobiDB-lite"/>
    </source>
</evidence>
<evidence type="ECO:0000313" key="3">
    <source>
        <dbReference type="Proteomes" id="UP000192639"/>
    </source>
</evidence>